<dbReference type="AlphaFoldDB" id="A0A163Y021"/>
<comment type="caution">
    <text evidence="2">The sequence shown here is derived from an EMBL/GenBank/DDBJ whole genome shotgun (WGS) entry which is preliminary data.</text>
</comment>
<protein>
    <recommendedName>
        <fullName evidence="4">DUF2975 domain-containing protein</fullName>
    </recommendedName>
</protein>
<keyword evidence="1" id="KW-0472">Membrane</keyword>
<evidence type="ECO:0000313" key="3">
    <source>
        <dbReference type="Proteomes" id="UP000076630"/>
    </source>
</evidence>
<reference evidence="2 3" key="1">
    <citation type="submission" date="2016-01" db="EMBL/GenBank/DDBJ databases">
        <title>Whole genome sequencing of Myroides marinus L41.</title>
        <authorList>
            <person name="Hong K.W."/>
        </authorList>
    </citation>
    <scope>NUCLEOTIDE SEQUENCE [LARGE SCALE GENOMIC DNA]</scope>
    <source>
        <strain evidence="2 3">L41</strain>
    </source>
</reference>
<dbReference type="Pfam" id="PF11188">
    <property type="entry name" value="DUF2975"/>
    <property type="match status" value="1"/>
</dbReference>
<evidence type="ECO:0008006" key="4">
    <source>
        <dbReference type="Google" id="ProtNLM"/>
    </source>
</evidence>
<dbReference type="OrthoDB" id="1437271at2"/>
<evidence type="ECO:0000256" key="1">
    <source>
        <dbReference type="SAM" id="Phobius"/>
    </source>
</evidence>
<feature type="transmembrane region" description="Helical" evidence="1">
    <location>
        <begin position="171"/>
        <end position="190"/>
    </location>
</feature>
<dbReference type="InterPro" id="IPR021354">
    <property type="entry name" value="DUF2975"/>
</dbReference>
<organism evidence="2 3">
    <name type="scientific">Myroides marinus</name>
    <dbReference type="NCBI Taxonomy" id="703342"/>
    <lineage>
        <taxon>Bacteria</taxon>
        <taxon>Pseudomonadati</taxon>
        <taxon>Bacteroidota</taxon>
        <taxon>Flavobacteriia</taxon>
        <taxon>Flavobacteriales</taxon>
        <taxon>Flavobacteriaceae</taxon>
        <taxon>Myroides</taxon>
    </lineage>
</organism>
<keyword evidence="1" id="KW-0812">Transmembrane</keyword>
<dbReference type="Proteomes" id="UP000076630">
    <property type="component" value="Unassembled WGS sequence"/>
</dbReference>
<sequence length="204" mass="23766">MKLKLLTVLFLIVYILSFTSHFKDFNEGFKDGNCATKNGTEIYNLRIEQLDKLDNAKVLTPNTNTTITKDRATETVKIETKDIIPNYFKIPIGIVMFVFVLLIPAIFIVLYIYFKNLYKGDIVSQKQIKNLQFIGYAHLAYALVENFFLLTDNIHKQKVAEFYNLTLIKDEYDITLFFIPLILLMIVEVLKQHLRLKEDAELTI</sequence>
<feature type="transmembrane region" description="Helical" evidence="1">
    <location>
        <begin position="133"/>
        <end position="151"/>
    </location>
</feature>
<keyword evidence="1" id="KW-1133">Transmembrane helix</keyword>
<dbReference type="RefSeq" id="WP_038987692.1">
    <property type="nucleotide sequence ID" value="NZ_JACAJN010000004.1"/>
</dbReference>
<evidence type="ECO:0000313" key="2">
    <source>
        <dbReference type="EMBL" id="KZE78707.1"/>
    </source>
</evidence>
<name>A0A163Y021_9FLAO</name>
<gene>
    <name evidence="2" type="ORF">AV926_12060</name>
</gene>
<accession>A0A163Y021</accession>
<keyword evidence="3" id="KW-1185">Reference proteome</keyword>
<feature type="transmembrane region" description="Helical" evidence="1">
    <location>
        <begin position="90"/>
        <end position="113"/>
    </location>
</feature>
<dbReference type="EMBL" id="LQNU01000063">
    <property type="protein sequence ID" value="KZE78707.1"/>
    <property type="molecule type" value="Genomic_DNA"/>
</dbReference>
<proteinExistence type="predicted"/>